<dbReference type="SUPFAM" id="SSF56801">
    <property type="entry name" value="Acetyl-CoA synthetase-like"/>
    <property type="match status" value="1"/>
</dbReference>
<proteinExistence type="evidence at transcript level"/>
<dbReference type="AlphaFoldDB" id="V5HHX1"/>
<dbReference type="InterPro" id="IPR000873">
    <property type="entry name" value="AMP-dep_synth/lig_dom"/>
</dbReference>
<dbReference type="PROSITE" id="PS00455">
    <property type="entry name" value="AMP_BINDING"/>
    <property type="match status" value="1"/>
</dbReference>
<dbReference type="Pfam" id="PF00501">
    <property type="entry name" value="AMP-binding"/>
    <property type="match status" value="1"/>
</dbReference>
<protein>
    <submittedName>
        <fullName evidence="4">Putative acyl-coa synthetase</fullName>
    </submittedName>
</protein>
<accession>V5HHX1</accession>
<organism evidence="4">
    <name type="scientific">Ixodes ricinus</name>
    <name type="common">Common tick</name>
    <name type="synonym">Acarus ricinus</name>
    <dbReference type="NCBI Taxonomy" id="34613"/>
    <lineage>
        <taxon>Eukaryota</taxon>
        <taxon>Metazoa</taxon>
        <taxon>Ecdysozoa</taxon>
        <taxon>Arthropoda</taxon>
        <taxon>Chelicerata</taxon>
        <taxon>Arachnida</taxon>
        <taxon>Acari</taxon>
        <taxon>Parasitiformes</taxon>
        <taxon>Ixodida</taxon>
        <taxon>Ixodoidea</taxon>
        <taxon>Ixodidae</taxon>
        <taxon>Ixodinae</taxon>
        <taxon>Ixodes</taxon>
    </lineage>
</organism>
<dbReference type="GO" id="GO:0016405">
    <property type="term" value="F:CoA-ligase activity"/>
    <property type="evidence" value="ECO:0007669"/>
    <property type="project" value="TreeGrafter"/>
</dbReference>
<evidence type="ECO:0000256" key="1">
    <source>
        <dbReference type="ARBA" id="ARBA00004275"/>
    </source>
</evidence>
<feature type="non-terminal residue" evidence="4">
    <location>
        <position position="390"/>
    </location>
</feature>
<evidence type="ECO:0000259" key="3">
    <source>
        <dbReference type="Pfam" id="PF00501"/>
    </source>
</evidence>
<name>V5HHX1_IXORI</name>
<comment type="subcellular location">
    <subcellularLocation>
        <location evidence="1">Peroxisome</location>
    </subcellularLocation>
</comment>
<evidence type="ECO:0000256" key="2">
    <source>
        <dbReference type="ARBA" id="ARBA00023140"/>
    </source>
</evidence>
<dbReference type="InterPro" id="IPR020845">
    <property type="entry name" value="AMP-binding_CS"/>
</dbReference>
<dbReference type="PANTHER" id="PTHR24096">
    <property type="entry name" value="LONG-CHAIN-FATTY-ACID--COA LIGASE"/>
    <property type="match status" value="1"/>
</dbReference>
<dbReference type="PANTHER" id="PTHR24096:SF422">
    <property type="entry name" value="BCDNA.GH02901"/>
    <property type="match status" value="1"/>
</dbReference>
<dbReference type="GO" id="GO:0005777">
    <property type="term" value="C:peroxisome"/>
    <property type="evidence" value="ECO:0007669"/>
    <property type="project" value="UniProtKB-SubCell"/>
</dbReference>
<keyword evidence="2" id="KW-0576">Peroxisome</keyword>
<feature type="domain" description="AMP-dependent synthetase/ligase" evidence="3">
    <location>
        <begin position="6"/>
        <end position="363"/>
    </location>
</feature>
<dbReference type="Gene3D" id="3.40.50.980">
    <property type="match status" value="2"/>
</dbReference>
<feature type="non-terminal residue" evidence="4">
    <location>
        <position position="1"/>
    </location>
</feature>
<dbReference type="Gene3D" id="2.30.38.10">
    <property type="entry name" value="Luciferase, Domain 3"/>
    <property type="match status" value="1"/>
</dbReference>
<dbReference type="EMBL" id="GANP01007294">
    <property type="protein sequence ID" value="JAB77174.1"/>
    <property type="molecule type" value="mRNA"/>
</dbReference>
<sequence>LYQVVKKNLEQHGNRTALVCDDEQVTFADLLKMFQRYAAGFQGHGMKKGDKVLVHLDNSLENLIAMYSVIFAGGVAVLSSPRFSNENLLIKIQDCNASFVLTTASEAHRFRDMRDQLDLKGYFTVGTAEGFVSVTEFKTLDENTYEEIPVEDVKNEVVLLIYTSGTTGRPKTIEHTHYSIVARLPSGCHYLFDDQDIIASWISITTLLGFRLYLCASYTGAKTVFFSESACTEQMLDAIKKYKVTTLVERFTTILQLAKTIEDEGIRLNYLKKVIFTGIKATLGVVKKLEPSFDSSIVKNCYASNEIGWVCQPPMGASKWYGIGFPAPMAQIKIVDIKTKKILGPNEQGELLVKTPSSMRGYYGNPEATSQAITPDGWVRSGDICYYNED</sequence>
<reference evidence="4" key="1">
    <citation type="journal article" date="2015" name="Sci. Rep.">
        <title>Tissue- and time-dependent transcription in Ixodes ricinus salivary glands and midguts when blood feeding on the vertebrate host.</title>
        <authorList>
            <person name="Kotsyfakis M."/>
            <person name="Schwarz A."/>
            <person name="Erhart J."/>
            <person name="Ribeiro J.M."/>
        </authorList>
    </citation>
    <scope>NUCLEOTIDE SEQUENCE</scope>
    <source>
        <tissue evidence="4">Salivary gland and midgut</tissue>
    </source>
</reference>
<evidence type="ECO:0000313" key="4">
    <source>
        <dbReference type="EMBL" id="JAB77174.1"/>
    </source>
</evidence>